<feature type="region of interest" description="Disordered" evidence="5">
    <location>
        <begin position="26"/>
        <end position="52"/>
    </location>
</feature>
<feature type="region of interest" description="Disordered" evidence="5">
    <location>
        <begin position="715"/>
        <end position="789"/>
    </location>
</feature>
<evidence type="ECO:0000313" key="6">
    <source>
        <dbReference type="Proteomes" id="UP000186698"/>
    </source>
</evidence>
<feature type="compositionally biased region" description="Polar residues" evidence="5">
    <location>
        <begin position="746"/>
        <end position="760"/>
    </location>
</feature>
<feature type="compositionally biased region" description="Basic and acidic residues" evidence="5">
    <location>
        <begin position="482"/>
        <end position="498"/>
    </location>
</feature>
<dbReference type="Xenbase" id="XB-GENE-22069244">
    <property type="gene designation" value="synpo.S"/>
</dbReference>
<dbReference type="Bgee" id="108712637">
    <property type="expression patterns" value="Expressed in muscle tissue and 12 other cell types or tissues"/>
</dbReference>
<evidence type="ECO:0000256" key="3">
    <source>
        <dbReference type="ARBA" id="ARBA00022553"/>
    </source>
</evidence>
<keyword evidence="3" id="KW-0597">Phosphoprotein</keyword>
<dbReference type="KEGG" id="xla:108712637"/>
<feature type="region of interest" description="Disordered" evidence="5">
    <location>
        <begin position="864"/>
        <end position="954"/>
    </location>
</feature>
<keyword evidence="6" id="KW-1185">Reference proteome</keyword>
<proteinExistence type="inferred from homology"/>
<feature type="region of interest" description="Disordered" evidence="5">
    <location>
        <begin position="482"/>
        <end position="511"/>
    </location>
</feature>
<dbReference type="PANTHER" id="PTHR24217:SF13">
    <property type="entry name" value="SYNAPTOPODIN"/>
    <property type="match status" value="1"/>
</dbReference>
<dbReference type="AlphaFoldDB" id="A0A1L8GRD7"/>
<evidence type="ECO:0000256" key="4">
    <source>
        <dbReference type="ARBA" id="ARBA00038161"/>
    </source>
</evidence>
<evidence type="ECO:0000256" key="2">
    <source>
        <dbReference type="ARBA" id="ARBA00022490"/>
    </source>
</evidence>
<protein>
    <submittedName>
        <fullName evidence="7">Synaptopodin</fullName>
    </submittedName>
</protein>
<dbReference type="GO" id="GO:0005634">
    <property type="term" value="C:nucleus"/>
    <property type="evidence" value="ECO:0000318"/>
    <property type="project" value="GO_Central"/>
</dbReference>
<reference evidence="6" key="1">
    <citation type="submission" date="2024-06" db="UniProtKB">
        <authorList>
            <consortium name="RefSeq"/>
        </authorList>
    </citation>
    <scope>NUCLEOTIDE SEQUENCE [LARGE SCALE GENOMIC DNA]</scope>
    <source>
        <strain evidence="6">J_2021</strain>
    </source>
</reference>
<feature type="region of interest" description="Disordered" evidence="5">
    <location>
        <begin position="812"/>
        <end position="842"/>
    </location>
</feature>
<evidence type="ECO:0000256" key="1">
    <source>
        <dbReference type="ARBA" id="ARBA00004496"/>
    </source>
</evidence>
<dbReference type="PaxDb" id="8355-A0A1L8GRD7"/>
<dbReference type="PANTHER" id="PTHR24217">
    <property type="entry name" value="PUTATIVE-RELATED"/>
    <property type="match status" value="1"/>
</dbReference>
<dbReference type="AGR" id="Xenbase:XB-GENE-22069244"/>
<feature type="compositionally biased region" description="Basic and acidic residues" evidence="5">
    <location>
        <begin position="270"/>
        <end position="282"/>
    </location>
</feature>
<dbReference type="OMA" id="HMSRKTN"/>
<evidence type="ECO:0000256" key="5">
    <source>
        <dbReference type="SAM" id="MobiDB-lite"/>
    </source>
</evidence>
<feature type="compositionally biased region" description="Polar residues" evidence="5">
    <location>
        <begin position="866"/>
        <end position="883"/>
    </location>
</feature>
<dbReference type="CTD" id="108712637"/>
<sequence length="954" mass="105127">MMLKADLSSLNTLGGPLVVRTDSQSLMESEPNEMNEYESWERTNENSDLNDEDDVFKNRQESDYNQTTNWEFNDQEPVEIKSEVPSLTTDRVTSNSPVPISSNAVTAESVKTLLEIVPIAKKPEEVHKSSWKAASSPKLKFTFQQPKKSYISRSVSLTEKELKEAQSISDNYAFQLSPTQSNCSKGALLFHRRRQKLNALEQRQHELIEQRGSKVNQETQHHQGIQGNQVKHEVRVLNSVSTESQRGSGRLQVGKKMEETSSDTGYAEETGNRWADDFKEQEPDFPPIDNRAPSPGASEEDTQISMCANLKENLTVSDTNGLVNYIVEETKSPVKSEHNGQHRQCSEVHLTLSKPINVTNRTARPFGCKQSSKEEQPLPDKTPVIDLPPPPTYAETLSSPPPVTRVRSPPAYSALYPIQTEYLNPVNQVVTYEEGRVTPQSKSGILESLAAHRGPRKSMFTFIEKPKMAPNPDLLSMIQTADERRSKPNKHVETHAEDEPFALGTEASSFQNNKENRAADDFGPAEKGPDWLTCLKSPGVTAKPPPVPIQGLTEATGKGADLFARRQSRMERFVVESPSPFDSARSPSPAMSLPPSWKYVSNAHTPSSSFNHLAKVNQRSPKPAIAVAVSNTASETMQSQKELELSKRQPYQLQSSLFILSPTKDPMSCLPRAAPPPKPMVEFYRSARQTSCPTSPLVPSPTMYSPSYFNSIRPPSAVSPSPASDTPNNFGRQTPINHVSPISPVPFSSTGVTSPRTKTVLQAPRPTFSATSAGLESQRSKEFGTGSPISRAVQHRGSLDAWRSSPLSLLPGYEEGSRSKMHPPRSMSPSWSERSPSPFIGERETGKQMKALIARNIINAARRKSASSVGALSPQSPVPNNGMWSPKFGNGTSLPDTPRSRHSPTGSEISLDSEDSGTKSPGFRVYPLSPRGWYGSLKQKRASLPNNSPFTYTS</sequence>
<dbReference type="OrthoDB" id="8943025at2759"/>
<organism evidence="6 7">
    <name type="scientific">Xenopus laevis</name>
    <name type="common">African clawed frog</name>
    <dbReference type="NCBI Taxonomy" id="8355"/>
    <lineage>
        <taxon>Eukaryota</taxon>
        <taxon>Metazoa</taxon>
        <taxon>Chordata</taxon>
        <taxon>Craniata</taxon>
        <taxon>Vertebrata</taxon>
        <taxon>Euteleostomi</taxon>
        <taxon>Amphibia</taxon>
        <taxon>Batrachia</taxon>
        <taxon>Anura</taxon>
        <taxon>Pipoidea</taxon>
        <taxon>Pipidae</taxon>
        <taxon>Xenopodinae</taxon>
        <taxon>Xenopus</taxon>
        <taxon>Xenopus</taxon>
    </lineage>
</organism>
<feature type="region of interest" description="Disordered" evidence="5">
    <location>
        <begin position="368"/>
        <end position="405"/>
    </location>
</feature>
<dbReference type="GO" id="GO:0003779">
    <property type="term" value="F:actin binding"/>
    <property type="evidence" value="ECO:0000318"/>
    <property type="project" value="GO_Central"/>
</dbReference>
<comment type="subcellular location">
    <subcellularLocation>
        <location evidence="1">Cytoplasm</location>
    </subcellularLocation>
</comment>
<feature type="compositionally biased region" description="Polar residues" evidence="5">
    <location>
        <begin position="944"/>
        <end position="954"/>
    </location>
</feature>
<dbReference type="STRING" id="8355.A0A1L8GRD7"/>
<dbReference type="Proteomes" id="UP000186698">
    <property type="component" value="Chromosome 3S"/>
</dbReference>
<evidence type="ECO:0000313" key="7">
    <source>
        <dbReference type="RefSeq" id="XP_018110439.1"/>
    </source>
</evidence>
<dbReference type="InterPro" id="IPR051976">
    <property type="entry name" value="Synaptopodin_domain"/>
</dbReference>
<dbReference type="RefSeq" id="XP_018110439.1">
    <property type="nucleotide sequence ID" value="XM_018254950.2"/>
</dbReference>
<dbReference type="GeneID" id="108712637"/>
<feature type="region of interest" description="Disordered" evidence="5">
    <location>
        <begin position="240"/>
        <end position="301"/>
    </location>
</feature>
<reference evidence="7" key="2">
    <citation type="submission" date="2025-08" db="UniProtKB">
        <authorList>
            <consortium name="RefSeq"/>
        </authorList>
    </citation>
    <scope>IDENTIFICATION</scope>
    <source>
        <strain evidence="7">J_2021</strain>
        <tissue evidence="7">Erythrocytes</tissue>
    </source>
</reference>
<gene>
    <name evidence="8" type="primary">synpo.S</name>
    <name evidence="7" type="synonym">LOC108712637</name>
</gene>
<feature type="compositionally biased region" description="Polar residues" evidence="5">
    <location>
        <begin position="768"/>
        <end position="777"/>
    </location>
</feature>
<keyword evidence="2" id="KW-0963">Cytoplasm</keyword>
<feature type="compositionally biased region" description="Low complexity" evidence="5">
    <location>
        <begin position="824"/>
        <end position="838"/>
    </location>
</feature>
<feature type="compositionally biased region" description="Polar residues" evidence="5">
    <location>
        <begin position="725"/>
        <end position="737"/>
    </location>
</feature>
<comment type="similarity">
    <text evidence="4">Belongs to the synaptopodin family.</text>
</comment>
<accession>A0A1L8GRD7</accession>
<evidence type="ECO:0000313" key="8">
    <source>
        <dbReference type="Xenbase" id="XB-GENE-22069244"/>
    </source>
</evidence>
<dbReference type="GO" id="GO:0030018">
    <property type="term" value="C:Z disc"/>
    <property type="evidence" value="ECO:0000318"/>
    <property type="project" value="GO_Central"/>
</dbReference>
<name>A0A1L8GRD7_XENLA</name>
<dbReference type="GO" id="GO:0015629">
    <property type="term" value="C:actin cytoskeleton"/>
    <property type="evidence" value="ECO:0000318"/>
    <property type="project" value="GO_Central"/>
</dbReference>
<dbReference type="GO" id="GO:0032233">
    <property type="term" value="P:positive regulation of actin filament bundle assembly"/>
    <property type="evidence" value="ECO:0000318"/>
    <property type="project" value="GO_Central"/>
</dbReference>
<feature type="compositionally biased region" description="Low complexity" evidence="5">
    <location>
        <begin position="715"/>
        <end position="724"/>
    </location>
</feature>